<evidence type="ECO:0000313" key="5">
    <source>
        <dbReference type="Proteomes" id="UP001516023"/>
    </source>
</evidence>
<evidence type="ECO:0000256" key="2">
    <source>
        <dbReference type="SAM" id="Phobius"/>
    </source>
</evidence>
<feature type="compositionally biased region" description="Low complexity" evidence="1">
    <location>
        <begin position="696"/>
        <end position="706"/>
    </location>
</feature>
<feature type="domain" description="DUF7495" evidence="3">
    <location>
        <begin position="564"/>
        <end position="667"/>
    </location>
</feature>
<accession>A0ABD3NV24</accession>
<gene>
    <name evidence="4" type="ORF">HJC23_009615</name>
</gene>
<feature type="compositionally biased region" description="Low complexity" evidence="1">
    <location>
        <begin position="263"/>
        <end position="272"/>
    </location>
</feature>
<feature type="domain" description="DUF7495" evidence="3">
    <location>
        <begin position="984"/>
        <end position="1100"/>
    </location>
</feature>
<feature type="region of interest" description="Disordered" evidence="1">
    <location>
        <begin position="228"/>
        <end position="272"/>
    </location>
</feature>
<keyword evidence="2" id="KW-0472">Membrane</keyword>
<feature type="region of interest" description="Disordered" evidence="1">
    <location>
        <begin position="908"/>
        <end position="969"/>
    </location>
</feature>
<proteinExistence type="predicted"/>
<evidence type="ECO:0000259" key="3">
    <source>
        <dbReference type="Pfam" id="PF24325"/>
    </source>
</evidence>
<keyword evidence="2" id="KW-0812">Transmembrane</keyword>
<name>A0ABD3NV24_9STRA</name>
<feature type="domain" description="DUF7495" evidence="3">
    <location>
        <begin position="761"/>
        <end position="876"/>
    </location>
</feature>
<dbReference type="EMBL" id="JABMIG020000385">
    <property type="protein sequence ID" value="KAL3779563.1"/>
    <property type="molecule type" value="Genomic_DNA"/>
</dbReference>
<feature type="compositionally biased region" description="Low complexity" evidence="1">
    <location>
        <begin position="228"/>
        <end position="237"/>
    </location>
</feature>
<dbReference type="InterPro" id="IPR055918">
    <property type="entry name" value="DUF7495"/>
</dbReference>
<keyword evidence="2" id="KW-1133">Transmembrane helix</keyword>
<feature type="region of interest" description="Disordered" evidence="1">
    <location>
        <begin position="1"/>
        <end position="53"/>
    </location>
</feature>
<evidence type="ECO:0000313" key="4">
    <source>
        <dbReference type="EMBL" id="KAL3779563.1"/>
    </source>
</evidence>
<keyword evidence="5" id="KW-1185">Reference proteome</keyword>
<dbReference type="AlphaFoldDB" id="A0ABD3NV24"/>
<protein>
    <recommendedName>
        <fullName evidence="3">DUF7495 domain-containing protein</fullName>
    </recommendedName>
</protein>
<feature type="compositionally biased region" description="Polar residues" evidence="1">
    <location>
        <begin position="725"/>
        <end position="737"/>
    </location>
</feature>
<organism evidence="4 5">
    <name type="scientific">Cyclotella cryptica</name>
    <dbReference type="NCBI Taxonomy" id="29204"/>
    <lineage>
        <taxon>Eukaryota</taxon>
        <taxon>Sar</taxon>
        <taxon>Stramenopiles</taxon>
        <taxon>Ochrophyta</taxon>
        <taxon>Bacillariophyta</taxon>
        <taxon>Coscinodiscophyceae</taxon>
        <taxon>Thalassiosirophycidae</taxon>
        <taxon>Stephanodiscales</taxon>
        <taxon>Stephanodiscaceae</taxon>
        <taxon>Cyclotella</taxon>
    </lineage>
</organism>
<feature type="compositionally biased region" description="Low complexity" evidence="1">
    <location>
        <begin position="951"/>
        <end position="966"/>
    </location>
</feature>
<feature type="region of interest" description="Disordered" evidence="1">
    <location>
        <begin position="677"/>
        <end position="737"/>
    </location>
</feature>
<comment type="caution">
    <text evidence="4">The sequence shown here is derived from an EMBL/GenBank/DDBJ whole genome shotgun (WGS) entry which is preliminary data.</text>
</comment>
<sequence>MNGNVTEESGEAPPLPQAAELSVNGSTVKHPLPNGDDCDPDQPQEMMNGMAADLHAYSIDDDDNAPEAAAVEEETGSSPYYSPSTVAAISSLINNESPLFHLAPDGNSTESTLATSNRQTKNYELTVSDRATAIISVYRDYLHEEARADRQADQQQSTDFAAPPSNQPLLLREDDGQLLLLDGDLNNIQIDRSAYVQGGQDSLPLVVTPHDLRKEEIKLAALEKFCSENSTTSSNSNSKDKKHKKRKKRKRDAARKHKDSESKSSSSAYSSVTGSWDEFHTRKKDTQTAASTTAAFRLKADVALRTVSSATAHMVQRATVATRTTARVMKARYRDSTVNIKDIREREEICNDYDFKSYNPDDYCGDGGLSPPSTRYPDEEYNVEDMEYGISPLGDKGLVFRRDDDDDDGEISMAASFRDICNDLGVTSATHPNLDKYDRDRRRSYKYPIFRSKKLRKAVCYGSVVLLIGVVAVSIASAITNGFEEARRRRSPPLPDYTHDEEWRERQKLEWEEEHGEKYTGYNNVAVVVPDAANLNGVEDVMPPPPMSKKDKTFQAVSAAYRPVWFDRSTGWKGQTYQASLDFCAKYSDYIPCPYEVYCPMDKTLLSGVMDHNGESWAAVINMNNEWVQVGTEGECDLYSEKYKKAPEWGLDGQNNEMITRHIMCCRRHPYEEGSVWDVPNEPGSGGNDYVHKPITSSSTGDDSSGAVDNVSDNSDVTEDAEDNSVAQDNAGSENTVPAVVETSTMTEWETQIQNAHHPAWFSNELGWQGTTHLDAQAFCKSIPHGAGTLELCPLQAYCPNGPKNDKPLYLQMDAYEGEQWAPIESSSPNEWVMVGMLNKDPSSTCRTYLQLHHKPPTFGVDGSKVDIKKHILCCERVNSESGGNAVIKDEGLAVTDNALTEMVVGIQSNSDNTADSASSEETPDKDTDSGNGALTDMVIGIQSENNDSNSGSIAASGSETSSSSSNNGDEKINSIYATFDPIWLDYSFGWDGGSHDDAVQFCGKFTSSRGVKMELCPYAAYCPYGPSKPAIGGHMTDFESEGEQWAPVYGKQNHWVLITTRGGNQATTCLSYVQLYDEMPSWGLDDSNKEMKKHVMCCSPMQ</sequence>
<dbReference type="Pfam" id="PF24325">
    <property type="entry name" value="DUF7495"/>
    <property type="match status" value="3"/>
</dbReference>
<reference evidence="4 5" key="1">
    <citation type="journal article" date="2020" name="G3 (Bethesda)">
        <title>Improved Reference Genome for Cyclotella cryptica CCMP332, a Model for Cell Wall Morphogenesis, Salinity Adaptation, and Lipid Production in Diatoms (Bacillariophyta).</title>
        <authorList>
            <person name="Roberts W.R."/>
            <person name="Downey K.M."/>
            <person name="Ruck E.C."/>
            <person name="Traller J.C."/>
            <person name="Alverson A.J."/>
        </authorList>
    </citation>
    <scope>NUCLEOTIDE SEQUENCE [LARGE SCALE GENOMIC DNA]</scope>
    <source>
        <strain evidence="4 5">CCMP332</strain>
    </source>
</reference>
<feature type="compositionally biased region" description="Low complexity" evidence="1">
    <location>
        <begin position="909"/>
        <end position="921"/>
    </location>
</feature>
<feature type="compositionally biased region" description="Basic residues" evidence="1">
    <location>
        <begin position="240"/>
        <end position="257"/>
    </location>
</feature>
<evidence type="ECO:0000256" key="1">
    <source>
        <dbReference type="SAM" id="MobiDB-lite"/>
    </source>
</evidence>
<feature type="region of interest" description="Disordered" evidence="1">
    <location>
        <begin position="147"/>
        <end position="169"/>
    </location>
</feature>
<feature type="transmembrane region" description="Helical" evidence="2">
    <location>
        <begin position="458"/>
        <end position="479"/>
    </location>
</feature>
<dbReference type="Proteomes" id="UP001516023">
    <property type="component" value="Unassembled WGS sequence"/>
</dbReference>